<dbReference type="Proteomes" id="UP000035579">
    <property type="component" value="Chromosome"/>
</dbReference>
<accession>A0AAC8QDP1</accession>
<gene>
    <name evidence="3" type="ORF">AA314_07050</name>
    <name evidence="4" type="ORF">ATI61_102481</name>
</gene>
<dbReference type="KEGG" id="age:AA314_07050"/>
<feature type="domain" description="YARHG" evidence="2">
    <location>
        <begin position="254"/>
        <end position="335"/>
    </location>
</feature>
<keyword evidence="6" id="KW-1185">Reference proteome</keyword>
<dbReference type="EMBL" id="CP011509">
    <property type="protein sequence ID" value="AKJ05424.1"/>
    <property type="molecule type" value="Genomic_DNA"/>
</dbReference>
<dbReference type="Pfam" id="PF13308">
    <property type="entry name" value="YARHG"/>
    <property type="match status" value="2"/>
</dbReference>
<evidence type="ECO:0000313" key="6">
    <source>
        <dbReference type="Proteomes" id="UP000256345"/>
    </source>
</evidence>
<evidence type="ECO:0000313" key="5">
    <source>
        <dbReference type="Proteomes" id="UP000035579"/>
    </source>
</evidence>
<keyword evidence="1" id="KW-0732">Signal</keyword>
<evidence type="ECO:0000313" key="4">
    <source>
        <dbReference type="EMBL" id="REG36107.1"/>
    </source>
</evidence>
<dbReference type="Gene3D" id="1.20.58.1690">
    <property type="match status" value="2"/>
</dbReference>
<reference evidence="4 6" key="2">
    <citation type="submission" date="2018-08" db="EMBL/GenBank/DDBJ databases">
        <title>Genomic Encyclopedia of Archaeal and Bacterial Type Strains, Phase II (KMG-II): from individual species to whole genera.</title>
        <authorList>
            <person name="Goeker M."/>
        </authorList>
    </citation>
    <scope>NUCLEOTIDE SEQUENCE [LARGE SCALE GENOMIC DNA]</scope>
    <source>
        <strain evidence="4 6">DSM 2261</strain>
    </source>
</reference>
<feature type="signal peptide" evidence="1">
    <location>
        <begin position="1"/>
        <end position="17"/>
    </location>
</feature>
<dbReference type="InterPro" id="IPR038434">
    <property type="entry name" value="YARHG_sf"/>
</dbReference>
<evidence type="ECO:0000259" key="2">
    <source>
        <dbReference type="SMART" id="SM01324"/>
    </source>
</evidence>
<name>A0AAC8QDP1_9BACT</name>
<reference evidence="3 5" key="1">
    <citation type="submission" date="2015-05" db="EMBL/GenBank/DDBJ databases">
        <title>Genome assembly of Archangium gephyra DSM 2261.</title>
        <authorList>
            <person name="Sharma G."/>
            <person name="Subramanian S."/>
        </authorList>
    </citation>
    <scope>NUCLEOTIDE SEQUENCE [LARGE SCALE GENOMIC DNA]</scope>
    <source>
        <strain evidence="3 5">DSM 2261</strain>
    </source>
</reference>
<dbReference type="Proteomes" id="UP000256345">
    <property type="component" value="Unassembled WGS sequence"/>
</dbReference>
<evidence type="ECO:0000256" key="1">
    <source>
        <dbReference type="SAM" id="SignalP"/>
    </source>
</evidence>
<dbReference type="InterPro" id="IPR025582">
    <property type="entry name" value="YARHG_dom"/>
</dbReference>
<sequence length="366" mass="42137">MRAFALATLILAAPAFAEQPEEYVPAPAEQIPGYWKELLPCKLVEGERDSMGRIVDSSDVGSASNMATYVVCDGPAPDFDRLSLRELSILRNTIFARYGWAGFRKTWLREHFQQQPWYKPDPKFSYKRLSSVDRQNAELIAKAELSLRYVDLEQRRDTLLAKAGQTWGDAPMYEGRKRSFRSCDEELEPLTQENASTHWYWTQKIAASKDCRYHDKAHKKATPADHGLISSEELIELGLISRAMGEFALDDEQREQTASSLDSVLKVKELRKLSLRDLRLLRNTIFARKGRTFKSEVLQDHFKRMPWYTPREDYSDKLLTKTDKRNVELIRQVEEEFGGALLDKDFQVETPSEATDVPVLPTYMTV</sequence>
<proteinExistence type="predicted"/>
<dbReference type="SMART" id="SM01324">
    <property type="entry name" value="YARHG"/>
    <property type="match status" value="2"/>
</dbReference>
<organism evidence="3 5">
    <name type="scientific">Archangium gephyra</name>
    <dbReference type="NCBI Taxonomy" id="48"/>
    <lineage>
        <taxon>Bacteria</taxon>
        <taxon>Pseudomonadati</taxon>
        <taxon>Myxococcota</taxon>
        <taxon>Myxococcia</taxon>
        <taxon>Myxococcales</taxon>
        <taxon>Cystobacterineae</taxon>
        <taxon>Archangiaceae</taxon>
        <taxon>Archangium</taxon>
    </lineage>
</organism>
<feature type="domain" description="YARHG" evidence="2">
    <location>
        <begin position="65"/>
        <end position="145"/>
    </location>
</feature>
<evidence type="ECO:0000313" key="3">
    <source>
        <dbReference type="EMBL" id="AKJ05424.1"/>
    </source>
</evidence>
<protein>
    <submittedName>
        <fullName evidence="4">YARHG domain-containing protein</fullName>
    </submittedName>
</protein>
<feature type="chain" id="PRO_5042217500" evidence="1">
    <location>
        <begin position="18"/>
        <end position="366"/>
    </location>
</feature>
<dbReference type="EMBL" id="QUMU01000002">
    <property type="protein sequence ID" value="REG36107.1"/>
    <property type="molecule type" value="Genomic_DNA"/>
</dbReference>
<dbReference type="RefSeq" id="WP_047858965.1">
    <property type="nucleotide sequence ID" value="NZ_CP011509.1"/>
</dbReference>
<dbReference type="AlphaFoldDB" id="A0AAC8QDP1"/>